<dbReference type="AlphaFoldDB" id="V5UZ30"/>
<dbReference type="Gene3D" id="3.30.530.20">
    <property type="match status" value="1"/>
</dbReference>
<evidence type="ECO:0000313" key="2">
    <source>
        <dbReference type="Proteomes" id="UP000001023"/>
    </source>
</evidence>
<dbReference type="EMBL" id="CP000031">
    <property type="protein sequence ID" value="AHB86027.1"/>
    <property type="molecule type" value="Genomic_DNA"/>
</dbReference>
<dbReference type="SUPFAM" id="SSF55961">
    <property type="entry name" value="Bet v1-like"/>
    <property type="match status" value="1"/>
</dbReference>
<name>V5UZ30_RUEPO</name>
<evidence type="ECO:0000313" key="1">
    <source>
        <dbReference type="EMBL" id="AHB86027.1"/>
    </source>
</evidence>
<dbReference type="Proteomes" id="UP000001023">
    <property type="component" value="Chromosome"/>
</dbReference>
<keyword evidence="2" id="KW-1185">Reference proteome</keyword>
<dbReference type="InterPro" id="IPR023393">
    <property type="entry name" value="START-like_dom_sf"/>
</dbReference>
<accession>V5UZ30</accession>
<dbReference type="eggNOG" id="ENOG5031XMT">
    <property type="taxonomic scope" value="Bacteria"/>
</dbReference>
<dbReference type="KEGG" id="sil:SPO2652a"/>
<protein>
    <submittedName>
        <fullName evidence="1">Polyketide cyclase</fullName>
    </submittedName>
</protein>
<dbReference type="STRING" id="246200.SPO2652a"/>
<proteinExistence type="predicted"/>
<gene>
    <name evidence="1" type="ORF">SPO2652a</name>
</gene>
<reference evidence="1 2" key="2">
    <citation type="journal article" date="2014" name="Stand. Genomic Sci.">
        <title>An updated genome annotation for the model marine bacterium Ruegeria pomeroyi DSS-3.</title>
        <authorList>
            <person name="Rivers A.R."/>
            <person name="Smith C.B."/>
            <person name="Moran M.A."/>
        </authorList>
    </citation>
    <scope>GENOME REANNOTATION</scope>
    <source>
        <strain evidence="2">ATCC 700808 / DSM 15171 / DSS-3</strain>
    </source>
</reference>
<reference evidence="1 2" key="1">
    <citation type="journal article" date="2004" name="Nature">
        <title>Genome sequence of Silicibacter pomeroyi reveals adaptations to the marine environment.</title>
        <authorList>
            <person name="Moran M.A."/>
            <person name="Buchan A."/>
            <person name="Gonzalez J.M."/>
            <person name="Heidelberg J.F."/>
            <person name="Whitman W.B."/>
            <person name="Kiene R.P."/>
            <person name="Henriksen J.R."/>
            <person name="King G.M."/>
            <person name="Belas R."/>
            <person name="Fuqua C."/>
            <person name="Brinkac L."/>
            <person name="Lewis M."/>
            <person name="Johri S."/>
            <person name="Weaver B."/>
            <person name="Pai G."/>
            <person name="Eisen J.A."/>
            <person name="Rahe E."/>
            <person name="Sheldon W.M."/>
            <person name="Ye W."/>
            <person name="Miller T.R."/>
            <person name="Carlton J."/>
            <person name="Rasko D.A."/>
            <person name="Paulsen I.T."/>
            <person name="Ren Q."/>
            <person name="Daugherty S.C."/>
            <person name="Deboy R.T."/>
            <person name="Dodson R.J."/>
            <person name="Durkin A.S."/>
            <person name="Madupu R."/>
            <person name="Nelson W.C."/>
            <person name="Sullivan S.A."/>
            <person name="Rosovitz M.J."/>
            <person name="Haft D.H."/>
            <person name="Selengut J."/>
            <person name="Ward N."/>
        </authorList>
    </citation>
    <scope>NUCLEOTIDE SEQUENCE [LARGE SCALE GENOMIC DNA]</scope>
    <source>
        <strain evidence="2">ATCC 700808 / DSM 15171 / DSS-3</strain>
    </source>
</reference>
<dbReference type="PaxDb" id="246200-SPO2652a"/>
<organism evidence="1 2">
    <name type="scientific">Ruegeria pomeroyi (strain ATCC 700808 / DSM 15171 / DSS-3)</name>
    <name type="common">Silicibacter pomeroyi</name>
    <dbReference type="NCBI Taxonomy" id="246200"/>
    <lineage>
        <taxon>Bacteria</taxon>
        <taxon>Pseudomonadati</taxon>
        <taxon>Pseudomonadota</taxon>
        <taxon>Alphaproteobacteria</taxon>
        <taxon>Rhodobacterales</taxon>
        <taxon>Roseobacteraceae</taxon>
        <taxon>Ruegeria</taxon>
    </lineage>
</organism>
<sequence>MRHSGKGARQFARFSGARSRGSLEALGDNMRRTLTLDHIYDADPDRLFRLVTDLDTLDAVIHPWMRLDHLPSGPVHQGQVIDVDLSLLGLFPSQPYRMEVTLYDATTRRMVSEESGHGLRRLIHTLEVLPAGAGARLIDRIEVEAGWLTPLLLFWLRITHAWRHHVRKRLLRAQA</sequence>
<dbReference type="HOGENOM" id="CLU_1531437_0_0_5"/>